<evidence type="ECO:0000256" key="7">
    <source>
        <dbReference type="ARBA" id="ARBA00022777"/>
    </source>
</evidence>
<evidence type="ECO:0000256" key="4">
    <source>
        <dbReference type="ARBA" id="ARBA00022553"/>
    </source>
</evidence>
<dbReference type="InterPro" id="IPR004358">
    <property type="entry name" value="Sig_transdc_His_kin-like_C"/>
</dbReference>
<dbReference type="Gene3D" id="3.30.565.10">
    <property type="entry name" value="Histidine kinase-like ATPase, C-terminal domain"/>
    <property type="match status" value="1"/>
</dbReference>
<evidence type="ECO:0000256" key="2">
    <source>
        <dbReference type="ARBA" id="ARBA00004370"/>
    </source>
</evidence>
<dbReference type="InterPro" id="IPR036890">
    <property type="entry name" value="HATPase_C_sf"/>
</dbReference>
<dbReference type="InterPro" id="IPR011006">
    <property type="entry name" value="CheY-like_superfamily"/>
</dbReference>
<comment type="catalytic activity">
    <reaction evidence="1">
        <text>ATP + protein L-histidine = ADP + protein N-phospho-L-histidine.</text>
        <dbReference type="EC" id="2.7.13.3"/>
    </reaction>
</comment>
<dbReference type="InterPro" id="IPR013655">
    <property type="entry name" value="PAS_fold_3"/>
</dbReference>
<dbReference type="Proteomes" id="UP001156870">
    <property type="component" value="Unassembled WGS sequence"/>
</dbReference>
<keyword evidence="8" id="KW-0067">ATP-binding</keyword>
<evidence type="ECO:0000256" key="6">
    <source>
        <dbReference type="ARBA" id="ARBA00022741"/>
    </source>
</evidence>
<keyword evidence="7" id="KW-0418">Kinase</keyword>
<dbReference type="SUPFAM" id="SSF55874">
    <property type="entry name" value="ATPase domain of HSP90 chaperone/DNA topoisomerase II/histidine kinase"/>
    <property type="match status" value="1"/>
</dbReference>
<name>A0AA37T5V5_9GAMM</name>
<evidence type="ECO:0000256" key="5">
    <source>
        <dbReference type="ARBA" id="ARBA00022679"/>
    </source>
</evidence>
<evidence type="ECO:0000256" key="11">
    <source>
        <dbReference type="PROSITE-ProRule" id="PRU00169"/>
    </source>
</evidence>
<dbReference type="SUPFAM" id="SSF52172">
    <property type="entry name" value="CheY-like"/>
    <property type="match status" value="1"/>
</dbReference>
<comment type="subcellular location">
    <subcellularLocation>
        <location evidence="2">Membrane</location>
    </subcellularLocation>
</comment>
<dbReference type="PROSITE" id="PS50109">
    <property type="entry name" value="HIS_KIN"/>
    <property type="match status" value="1"/>
</dbReference>
<keyword evidence="5" id="KW-0808">Transferase</keyword>
<organism evidence="16 17">
    <name type="scientific">Marinibactrum halimedae</name>
    <dbReference type="NCBI Taxonomy" id="1444977"/>
    <lineage>
        <taxon>Bacteria</taxon>
        <taxon>Pseudomonadati</taxon>
        <taxon>Pseudomonadota</taxon>
        <taxon>Gammaproteobacteria</taxon>
        <taxon>Cellvibrionales</taxon>
        <taxon>Cellvibrionaceae</taxon>
        <taxon>Marinibactrum</taxon>
    </lineage>
</organism>
<evidence type="ECO:0000313" key="16">
    <source>
        <dbReference type="EMBL" id="GLS26139.1"/>
    </source>
</evidence>
<proteinExistence type="predicted"/>
<dbReference type="Gene3D" id="3.40.50.2300">
    <property type="match status" value="1"/>
</dbReference>
<keyword evidence="4 11" id="KW-0597">Phosphoprotein</keyword>
<dbReference type="SMART" id="SM00387">
    <property type="entry name" value="HATPase_c"/>
    <property type="match status" value="1"/>
</dbReference>
<evidence type="ECO:0000256" key="3">
    <source>
        <dbReference type="ARBA" id="ARBA00012438"/>
    </source>
</evidence>
<dbReference type="AlphaFoldDB" id="A0AA37T5V5"/>
<dbReference type="FunFam" id="1.10.287.130:FF:000038">
    <property type="entry name" value="Sensory transduction histidine kinase"/>
    <property type="match status" value="1"/>
</dbReference>
<evidence type="ECO:0000259" key="15">
    <source>
        <dbReference type="PROSITE" id="PS50113"/>
    </source>
</evidence>
<keyword evidence="10" id="KW-0472">Membrane</keyword>
<dbReference type="SUPFAM" id="SSF55785">
    <property type="entry name" value="PYP-like sensor domain (PAS domain)"/>
    <property type="match status" value="2"/>
</dbReference>
<dbReference type="InterPro" id="IPR003594">
    <property type="entry name" value="HATPase_dom"/>
</dbReference>
<protein>
    <recommendedName>
        <fullName evidence="3">histidine kinase</fullName>
        <ecNumber evidence="3">2.7.13.3</ecNumber>
    </recommendedName>
</protein>
<dbReference type="CDD" id="cd00082">
    <property type="entry name" value="HisKA"/>
    <property type="match status" value="1"/>
</dbReference>
<dbReference type="GO" id="GO:0000155">
    <property type="term" value="F:phosphorelay sensor kinase activity"/>
    <property type="evidence" value="ECO:0007669"/>
    <property type="project" value="InterPro"/>
</dbReference>
<reference evidence="16 17" key="1">
    <citation type="journal article" date="2014" name="Int. J. Syst. Evol. Microbiol.">
        <title>Complete genome sequence of Corynebacterium casei LMG S-19264T (=DSM 44701T), isolated from a smear-ripened cheese.</title>
        <authorList>
            <consortium name="US DOE Joint Genome Institute (JGI-PGF)"/>
            <person name="Walter F."/>
            <person name="Albersmeier A."/>
            <person name="Kalinowski J."/>
            <person name="Ruckert C."/>
        </authorList>
    </citation>
    <scope>NUCLEOTIDE SEQUENCE [LARGE SCALE GENOMIC DNA]</scope>
    <source>
        <strain evidence="16 17">NBRC 110095</strain>
    </source>
</reference>
<dbReference type="InterPro" id="IPR036097">
    <property type="entry name" value="HisK_dim/P_sf"/>
</dbReference>
<dbReference type="PANTHER" id="PTHR43047:SF72">
    <property type="entry name" value="OSMOSENSING HISTIDINE PROTEIN KINASE SLN1"/>
    <property type="match status" value="1"/>
</dbReference>
<dbReference type="GO" id="GO:0005886">
    <property type="term" value="C:plasma membrane"/>
    <property type="evidence" value="ECO:0007669"/>
    <property type="project" value="TreeGrafter"/>
</dbReference>
<dbReference type="Pfam" id="PF00512">
    <property type="entry name" value="HisKA"/>
    <property type="match status" value="1"/>
</dbReference>
<dbReference type="CDD" id="cd00130">
    <property type="entry name" value="PAS"/>
    <property type="match status" value="2"/>
</dbReference>
<dbReference type="InterPro" id="IPR001789">
    <property type="entry name" value="Sig_transdc_resp-reg_receiver"/>
</dbReference>
<dbReference type="PRINTS" id="PR00344">
    <property type="entry name" value="BCTRLSENSOR"/>
</dbReference>
<dbReference type="SMART" id="SM00388">
    <property type="entry name" value="HisKA"/>
    <property type="match status" value="1"/>
</dbReference>
<dbReference type="GO" id="GO:0009927">
    <property type="term" value="F:histidine phosphotransfer kinase activity"/>
    <property type="evidence" value="ECO:0007669"/>
    <property type="project" value="TreeGrafter"/>
</dbReference>
<dbReference type="PROSITE" id="PS50113">
    <property type="entry name" value="PAC"/>
    <property type="match status" value="2"/>
</dbReference>
<dbReference type="SMART" id="SM00091">
    <property type="entry name" value="PAS"/>
    <property type="match status" value="1"/>
</dbReference>
<dbReference type="InterPro" id="IPR001610">
    <property type="entry name" value="PAC"/>
</dbReference>
<evidence type="ECO:0000256" key="8">
    <source>
        <dbReference type="ARBA" id="ARBA00022840"/>
    </source>
</evidence>
<dbReference type="NCBIfam" id="TIGR00229">
    <property type="entry name" value="sensory_box"/>
    <property type="match status" value="2"/>
</dbReference>
<dbReference type="RefSeq" id="WP_232593037.1">
    <property type="nucleotide sequence ID" value="NZ_BSPD01000039.1"/>
</dbReference>
<dbReference type="PROSITE" id="PS50110">
    <property type="entry name" value="RESPONSE_REGULATORY"/>
    <property type="match status" value="1"/>
</dbReference>
<dbReference type="SUPFAM" id="SSF47384">
    <property type="entry name" value="Homodimeric domain of signal transducing histidine kinase"/>
    <property type="match status" value="1"/>
</dbReference>
<feature type="domain" description="PAC" evidence="15">
    <location>
        <begin position="99"/>
        <end position="151"/>
    </location>
</feature>
<evidence type="ECO:0000259" key="13">
    <source>
        <dbReference type="PROSITE" id="PS50110"/>
    </source>
</evidence>
<keyword evidence="17" id="KW-1185">Reference proteome</keyword>
<feature type="domain" description="Histidine kinase" evidence="12">
    <location>
        <begin position="302"/>
        <end position="520"/>
    </location>
</feature>
<dbReference type="InterPro" id="IPR005467">
    <property type="entry name" value="His_kinase_dom"/>
</dbReference>
<comment type="caution">
    <text evidence="16">The sequence shown here is derived from an EMBL/GenBank/DDBJ whole genome shotgun (WGS) entry which is preliminary data.</text>
</comment>
<dbReference type="InterPro" id="IPR000014">
    <property type="entry name" value="PAS"/>
</dbReference>
<dbReference type="Pfam" id="PF00072">
    <property type="entry name" value="Response_reg"/>
    <property type="match status" value="1"/>
</dbReference>
<feature type="modified residue" description="4-aspartylphosphate" evidence="11">
    <location>
        <position position="599"/>
    </location>
</feature>
<dbReference type="Gene3D" id="3.30.450.20">
    <property type="entry name" value="PAS domain"/>
    <property type="match status" value="2"/>
</dbReference>
<evidence type="ECO:0000256" key="10">
    <source>
        <dbReference type="ARBA" id="ARBA00023136"/>
    </source>
</evidence>
<feature type="domain" description="PAC" evidence="15">
    <location>
        <begin position="232"/>
        <end position="284"/>
    </location>
</feature>
<dbReference type="GO" id="GO:0005524">
    <property type="term" value="F:ATP binding"/>
    <property type="evidence" value="ECO:0007669"/>
    <property type="project" value="UniProtKB-KW"/>
</dbReference>
<dbReference type="EMBL" id="BSPD01000039">
    <property type="protein sequence ID" value="GLS26139.1"/>
    <property type="molecule type" value="Genomic_DNA"/>
</dbReference>
<keyword evidence="6" id="KW-0547">Nucleotide-binding</keyword>
<dbReference type="PROSITE" id="PS50112">
    <property type="entry name" value="PAS"/>
    <property type="match status" value="1"/>
</dbReference>
<dbReference type="Gene3D" id="1.10.287.130">
    <property type="match status" value="1"/>
</dbReference>
<feature type="domain" description="Response regulatory" evidence="13">
    <location>
        <begin position="549"/>
        <end position="666"/>
    </location>
</feature>
<evidence type="ECO:0000259" key="14">
    <source>
        <dbReference type="PROSITE" id="PS50112"/>
    </source>
</evidence>
<dbReference type="InterPro" id="IPR003661">
    <property type="entry name" value="HisK_dim/P_dom"/>
</dbReference>
<evidence type="ECO:0000313" key="17">
    <source>
        <dbReference type="Proteomes" id="UP001156870"/>
    </source>
</evidence>
<dbReference type="InterPro" id="IPR035965">
    <property type="entry name" value="PAS-like_dom_sf"/>
</dbReference>
<evidence type="ECO:0000256" key="1">
    <source>
        <dbReference type="ARBA" id="ARBA00000085"/>
    </source>
</evidence>
<dbReference type="InterPro" id="IPR000700">
    <property type="entry name" value="PAS-assoc_C"/>
</dbReference>
<gene>
    <name evidence="16" type="ORF">GCM10007877_18540</name>
</gene>
<evidence type="ECO:0000256" key="9">
    <source>
        <dbReference type="ARBA" id="ARBA00023012"/>
    </source>
</evidence>
<dbReference type="Pfam" id="PF08447">
    <property type="entry name" value="PAS_3"/>
    <property type="match status" value="2"/>
</dbReference>
<dbReference type="Pfam" id="PF02518">
    <property type="entry name" value="HATPase_c"/>
    <property type="match status" value="1"/>
</dbReference>
<sequence>MSITPLHRQLTPDQHRSIEHLKNRFERFNSIPGYGFWEWDLVQNKFDLADGQLWRDLGYSRSVTDNIETLEEIQEFVHEDDRDAIPVAMRNHFAENKPYDVTFRLLCADGSWRWVQARGGSVRADTGAVIYFAGVNFDISDEKSAERDLRESEKRFQRIIESSNDGIWEWSRKGGQFHFSARCWELLGYHQDDDEVNKGNDRYKTWRSFMHDGDRQKFDQALEYHMTHGTPFDVEYRIKGKSGEWHWIRGRGQVIYDENGEVEFMSGANVDITELKRAEERVLAAKELAEHANQAKSEFLSSMSHELRTPMNAILGFTQLFDYDDNLTNDQLDNISEIRRAGNHLLNLINDVLDLSKIEAGKVQLSMEPVLVSRVVNDVISFCRQQADKQQVSLSFEPNHCGDFYIQADQVRFRQALLNLVSNAIKYNKPGGRAVVSLNTTTNNALLITVRDTGRGISELHKNQLFQAFNRLGAEGSNIEGSGIGLLITRKLVEMMGGHLDFESEEGVGSSFQIQMSEAKFTSEEEMPGRTNKSLSDKRVDTKAFRGKKLLYVEDNQANVRLLEQFFSKFEGLTLDIAAEGFVGLYKARTEKPDIILLDVNLPGMDGFEVLSILKQDPITERIPVLAVSANAMPMDIERGIKAGFDDYLSKPVDVVVLVNAIERAWAKAQY</sequence>
<dbReference type="SMART" id="SM00086">
    <property type="entry name" value="PAC"/>
    <property type="match status" value="2"/>
</dbReference>
<dbReference type="PANTHER" id="PTHR43047">
    <property type="entry name" value="TWO-COMPONENT HISTIDINE PROTEIN KINASE"/>
    <property type="match status" value="1"/>
</dbReference>
<keyword evidence="9" id="KW-0902">Two-component regulatory system</keyword>
<accession>A0AA37T5V5</accession>
<feature type="domain" description="PAS" evidence="14">
    <location>
        <begin position="152"/>
        <end position="229"/>
    </location>
</feature>
<dbReference type="SMART" id="SM00448">
    <property type="entry name" value="REC"/>
    <property type="match status" value="1"/>
</dbReference>
<dbReference type="EC" id="2.7.13.3" evidence="3"/>
<evidence type="ECO:0000259" key="12">
    <source>
        <dbReference type="PROSITE" id="PS50109"/>
    </source>
</evidence>